<dbReference type="AlphaFoldDB" id="A0A5S6QQR4"/>
<proteinExistence type="predicted"/>
<reference evidence="3" key="1">
    <citation type="submission" date="2019-12" db="UniProtKB">
        <authorList>
            <consortium name="WormBaseParasite"/>
        </authorList>
    </citation>
    <scope>IDENTIFICATION</scope>
</reference>
<keyword evidence="2" id="KW-1185">Reference proteome</keyword>
<sequence length="230" mass="24999">MVFVVLCATHRCRRRRRRSTLHRSSASLIFGAAVGGSRGAARSSRPGALWLGSAWHNFLSCVHLQMERETLRRQAEEARRCGAAESINGVPLDADGTKPIFGPPVKIRNRDDSLHRKLQKCLGNFDDVSGYLFKDMHYSGRGMELSVGPDSGVVRTGGHSRLNGRTGKGGTAAAKGQGAGRRPKNGLCNRGGHPPAQGARRRRSSSSTLAQQNPHARNGWQSVNDEQQQV</sequence>
<feature type="compositionally biased region" description="Polar residues" evidence="1">
    <location>
        <begin position="208"/>
        <end position="230"/>
    </location>
</feature>
<feature type="region of interest" description="Disordered" evidence="1">
    <location>
        <begin position="146"/>
        <end position="230"/>
    </location>
</feature>
<dbReference type="WBParaSite" id="TMUE_2000009509.1">
    <property type="protein sequence ID" value="TMUE_2000009509.1"/>
    <property type="gene ID" value="WBGene00302711"/>
</dbReference>
<protein>
    <submittedName>
        <fullName evidence="3">Uncharacterized protein</fullName>
    </submittedName>
</protein>
<organism evidence="2 3">
    <name type="scientific">Trichuris muris</name>
    <name type="common">Mouse whipworm</name>
    <dbReference type="NCBI Taxonomy" id="70415"/>
    <lineage>
        <taxon>Eukaryota</taxon>
        <taxon>Metazoa</taxon>
        <taxon>Ecdysozoa</taxon>
        <taxon>Nematoda</taxon>
        <taxon>Enoplea</taxon>
        <taxon>Dorylaimia</taxon>
        <taxon>Trichinellida</taxon>
        <taxon>Trichuridae</taxon>
        <taxon>Trichuris</taxon>
    </lineage>
</organism>
<dbReference type="Proteomes" id="UP000046395">
    <property type="component" value="Unassembled WGS sequence"/>
</dbReference>
<accession>A0A5S6QQR4</accession>
<evidence type="ECO:0000256" key="1">
    <source>
        <dbReference type="SAM" id="MobiDB-lite"/>
    </source>
</evidence>
<dbReference type="Gene3D" id="6.10.250.2670">
    <property type="match status" value="1"/>
</dbReference>
<dbReference type="STRING" id="70415.A0A5S6QQR4"/>
<evidence type="ECO:0000313" key="3">
    <source>
        <dbReference type="WBParaSite" id="TMUE_2000009509.1"/>
    </source>
</evidence>
<name>A0A5S6QQR4_TRIMR</name>
<evidence type="ECO:0000313" key="2">
    <source>
        <dbReference type="Proteomes" id="UP000046395"/>
    </source>
</evidence>